<evidence type="ECO:0000313" key="1">
    <source>
        <dbReference type="EMBL" id="ROO28270.1"/>
    </source>
</evidence>
<organism evidence="1 2">
    <name type="scientific">Salinisphaera orenii YIM 95161</name>
    <dbReference type="NCBI Taxonomy" id="1051139"/>
    <lineage>
        <taxon>Bacteria</taxon>
        <taxon>Pseudomonadati</taxon>
        <taxon>Pseudomonadota</taxon>
        <taxon>Gammaproteobacteria</taxon>
        <taxon>Salinisphaerales</taxon>
        <taxon>Salinisphaeraceae</taxon>
        <taxon>Salinisphaera</taxon>
    </lineage>
</organism>
<proteinExistence type="predicted"/>
<comment type="caution">
    <text evidence="1">The sequence shown here is derived from an EMBL/GenBank/DDBJ whole genome shotgun (WGS) entry which is preliminary data.</text>
</comment>
<accession>A0A423PRQ3</accession>
<evidence type="ECO:0000313" key="2">
    <source>
        <dbReference type="Proteomes" id="UP000285123"/>
    </source>
</evidence>
<dbReference type="Proteomes" id="UP000285123">
    <property type="component" value="Unassembled WGS sequence"/>
</dbReference>
<protein>
    <submittedName>
        <fullName evidence="1">Uncharacterized protein</fullName>
    </submittedName>
</protein>
<dbReference type="RefSeq" id="WP_123591403.1">
    <property type="nucleotide sequence ID" value="NZ_AYKF01000088.1"/>
</dbReference>
<dbReference type="AlphaFoldDB" id="A0A423PRQ3"/>
<name>A0A423PRQ3_9GAMM</name>
<reference evidence="1 2" key="1">
    <citation type="submission" date="2013-10" db="EMBL/GenBank/DDBJ databases">
        <title>Salinisphaera halophila YIM 95161 Genome Sequencing.</title>
        <authorList>
            <person name="Lai Q."/>
            <person name="Li C."/>
            <person name="Shao Z."/>
        </authorList>
    </citation>
    <scope>NUCLEOTIDE SEQUENCE [LARGE SCALE GENOMIC DNA]</scope>
    <source>
        <strain evidence="1 2">YIM 95161</strain>
    </source>
</reference>
<gene>
    <name evidence="1" type="ORF">SAHL_10720</name>
</gene>
<sequence length="61" mass="7111">MSDPIERSHFWVFDDEQLEAALAEHWPNQPEAHEPQNLPDIVRGFLHSAACQRRDMRRGGD</sequence>
<dbReference type="EMBL" id="AYKF01000088">
    <property type="protein sequence ID" value="ROO28270.1"/>
    <property type="molecule type" value="Genomic_DNA"/>
</dbReference>